<reference evidence="4 5" key="1">
    <citation type="submission" date="2017-04" db="EMBL/GenBank/DDBJ databases">
        <title>Complete genome of Campylobacter concisus ATCC 33237T and draft genomes for an additional eight well characterized C. concisus strains.</title>
        <authorList>
            <person name="Cornelius A.J."/>
            <person name="Miller W.G."/>
            <person name="Lastovica A.J."/>
            <person name="On S.L."/>
            <person name="French N.P."/>
            <person name="Vandenberg O."/>
            <person name="Biggs P.J."/>
        </authorList>
    </citation>
    <scope>NUCLEOTIDE SEQUENCE [LARGE SCALE GENOMIC DNA]</scope>
    <source>
        <strain evidence="2 5">Lasto205.94</strain>
        <strain evidence="1 4">Lasto28.99</strain>
    </source>
</reference>
<dbReference type="Proteomes" id="UP000196534">
    <property type="component" value="Unassembled WGS sequence"/>
</dbReference>
<dbReference type="Proteomes" id="UP000195967">
    <property type="component" value="Unassembled WGS sequence"/>
</dbReference>
<dbReference type="Proteomes" id="UP000594630">
    <property type="component" value="Chromosome"/>
</dbReference>
<dbReference type="OrthoDB" id="5357043at2"/>
<gene>
    <name evidence="2" type="ORF">B9N61_04375</name>
    <name evidence="1" type="ORF">B9N62_08055</name>
    <name evidence="3" type="ORF">CVT06_07710</name>
</gene>
<evidence type="ECO:0000313" key="6">
    <source>
        <dbReference type="Proteomes" id="UP000594630"/>
    </source>
</evidence>
<accession>A0A1L9R1A2</accession>
<protein>
    <submittedName>
        <fullName evidence="1">Uncharacterized protein</fullName>
    </submittedName>
</protein>
<evidence type="ECO:0000313" key="2">
    <source>
        <dbReference type="EMBL" id="OUT18190.1"/>
    </source>
</evidence>
<organism evidence="1 4">
    <name type="scientific">Campylobacter concisus</name>
    <dbReference type="NCBI Taxonomy" id="199"/>
    <lineage>
        <taxon>Bacteria</taxon>
        <taxon>Pseudomonadati</taxon>
        <taxon>Campylobacterota</taxon>
        <taxon>Epsilonproteobacteria</taxon>
        <taxon>Campylobacterales</taxon>
        <taxon>Campylobacteraceae</taxon>
        <taxon>Campylobacter</taxon>
    </lineage>
</organism>
<evidence type="ECO:0000313" key="3">
    <source>
        <dbReference type="EMBL" id="QPH84974.1"/>
    </source>
</evidence>
<dbReference type="AlphaFoldDB" id="A0A1L9R1A2"/>
<evidence type="ECO:0000313" key="5">
    <source>
        <dbReference type="Proteomes" id="UP000196534"/>
    </source>
</evidence>
<evidence type="ECO:0000313" key="4">
    <source>
        <dbReference type="Proteomes" id="UP000195967"/>
    </source>
</evidence>
<dbReference type="EMBL" id="NDYO01000010">
    <property type="protein sequence ID" value="OUT10935.1"/>
    <property type="molecule type" value="Genomic_DNA"/>
</dbReference>
<evidence type="ECO:0000313" key="1">
    <source>
        <dbReference type="EMBL" id="OUT10935.1"/>
    </source>
</evidence>
<dbReference type="EMBL" id="CP049274">
    <property type="protein sequence ID" value="QPH84974.1"/>
    <property type="molecule type" value="Genomic_DNA"/>
</dbReference>
<dbReference type="RefSeq" id="WP_072594633.1">
    <property type="nucleotide sequence ID" value="NZ_CABMKP010000008.1"/>
</dbReference>
<reference evidence="3 6" key="2">
    <citation type="journal article" date="2018" name="Emerg. Microbes Infect.">
        <title>Genomic analysis of oral Campylobacter concisus strains identified a potential bacterial molecular marker associated with active Crohn's disease.</title>
        <authorList>
            <person name="Liu F."/>
            <person name="Ma R."/>
            <person name="Tay C.Y.A."/>
            <person name="Octavia S."/>
            <person name="Lan R."/>
            <person name="Chung H.K.L."/>
            <person name="Riordan S.M."/>
            <person name="Grimm M.C."/>
            <person name="Leong R.W."/>
            <person name="Tanaka M.M."/>
            <person name="Connor S."/>
            <person name="Zhang L."/>
        </authorList>
    </citation>
    <scope>NUCLEOTIDE SEQUENCE [LARGE SCALE GENOMIC DNA]</scope>
    <source>
        <strain evidence="3 6">P10CDO-S2</strain>
    </source>
</reference>
<sequence length="99" mass="11358">MQKLNAYGLLVCELLDSGKDVICIDIKCPIVKRLYAKKLGFIWADIVIGSRKAFYSALDELNILFIQTNLKKLLDSKGYSLRNGRKYIFAVKQPRLDLF</sequence>
<name>A0A1L9R1A2_9BACT</name>
<proteinExistence type="predicted"/>
<dbReference type="EMBL" id="NDYR01000008">
    <property type="protein sequence ID" value="OUT18190.1"/>
    <property type="molecule type" value="Genomic_DNA"/>
</dbReference>
<reference evidence="3" key="3">
    <citation type="submission" date="2020-02" db="EMBL/GenBank/DDBJ databases">
        <title>Analysis of Completed Campylobacter concisus Genomes Identified Genomospecies Features, Novel plasmids and Their Association with Severe Ulcerative Colitis.</title>
        <authorList>
            <person name="Zhang L."/>
        </authorList>
    </citation>
    <scope>NUCLEOTIDE SEQUENCE</scope>
    <source>
        <strain evidence="3">P10CDO-S2</strain>
    </source>
</reference>